<feature type="region of interest" description="Disordered" evidence="4">
    <location>
        <begin position="1279"/>
        <end position="1302"/>
    </location>
</feature>
<dbReference type="SUPFAM" id="SSF52058">
    <property type="entry name" value="L domain-like"/>
    <property type="match status" value="3"/>
</dbReference>
<reference evidence="8" key="1">
    <citation type="submission" date="2017-11" db="EMBL/GenBank/DDBJ databases">
        <title>The sensing device of the deep-sea amphipod.</title>
        <authorList>
            <person name="Kobayashi H."/>
            <person name="Nagahama T."/>
            <person name="Arai W."/>
            <person name="Sasagawa Y."/>
            <person name="Umeda M."/>
            <person name="Hayashi T."/>
            <person name="Nikaido I."/>
            <person name="Watanabe H."/>
            <person name="Oguri K."/>
            <person name="Kitazato H."/>
            <person name="Fujioka K."/>
            <person name="Kido Y."/>
            <person name="Takami H."/>
        </authorList>
    </citation>
    <scope>NUCLEOTIDE SEQUENCE</scope>
    <source>
        <tissue evidence="8">Whole body</tissue>
    </source>
</reference>
<dbReference type="InterPro" id="IPR000483">
    <property type="entry name" value="Cys-rich_flank_reg_C"/>
</dbReference>
<keyword evidence="5" id="KW-1133">Transmembrane helix</keyword>
<evidence type="ECO:0000256" key="4">
    <source>
        <dbReference type="SAM" id="MobiDB-lite"/>
    </source>
</evidence>
<dbReference type="EMBL" id="IACT01002360">
    <property type="protein sequence ID" value="LAC21644.1"/>
    <property type="molecule type" value="mRNA"/>
</dbReference>
<evidence type="ECO:0000313" key="8">
    <source>
        <dbReference type="EMBL" id="LAC21644.1"/>
    </source>
</evidence>
<feature type="chain" id="PRO_5025366589" evidence="6">
    <location>
        <begin position="30"/>
        <end position="1334"/>
    </location>
</feature>
<dbReference type="InterPro" id="IPR001611">
    <property type="entry name" value="Leu-rich_rpt"/>
</dbReference>
<name>A0A6A7FTQ7_9CRUS</name>
<dbReference type="SMART" id="SM00365">
    <property type="entry name" value="LRR_SD22"/>
    <property type="match status" value="10"/>
</dbReference>
<dbReference type="Pfam" id="PF00560">
    <property type="entry name" value="LRR_1"/>
    <property type="match status" value="1"/>
</dbReference>
<dbReference type="PRINTS" id="PR00019">
    <property type="entry name" value="LEURICHRPT"/>
</dbReference>
<feature type="transmembrane region" description="Helical" evidence="5">
    <location>
        <begin position="1214"/>
        <end position="1237"/>
    </location>
</feature>
<keyword evidence="1" id="KW-0433">Leucine-rich repeat</keyword>
<dbReference type="InterPro" id="IPR032675">
    <property type="entry name" value="LRR_dom_sf"/>
</dbReference>
<dbReference type="PANTHER" id="PTHR24366:SF96">
    <property type="entry name" value="LEUCINE RICH REPEAT CONTAINING 53"/>
    <property type="match status" value="1"/>
</dbReference>
<keyword evidence="2 6" id="KW-0732">Signal</keyword>
<dbReference type="SUPFAM" id="SSF52047">
    <property type="entry name" value="RNI-like"/>
    <property type="match status" value="1"/>
</dbReference>
<evidence type="ECO:0000256" key="2">
    <source>
        <dbReference type="ARBA" id="ARBA00022729"/>
    </source>
</evidence>
<proteinExistence type="evidence at transcript level"/>
<evidence type="ECO:0000256" key="1">
    <source>
        <dbReference type="ARBA" id="ARBA00022614"/>
    </source>
</evidence>
<evidence type="ECO:0000256" key="6">
    <source>
        <dbReference type="SAM" id="SignalP"/>
    </source>
</evidence>
<protein>
    <submittedName>
        <fullName evidence="8">Chaoptin-like</fullName>
    </submittedName>
</protein>
<feature type="domain" description="LRRCT" evidence="7">
    <location>
        <begin position="1111"/>
        <end position="1162"/>
    </location>
</feature>
<feature type="signal peptide" evidence="6">
    <location>
        <begin position="1"/>
        <end position="29"/>
    </location>
</feature>
<keyword evidence="3" id="KW-0677">Repeat</keyword>
<dbReference type="Pfam" id="PF13855">
    <property type="entry name" value="LRR_8"/>
    <property type="match status" value="7"/>
</dbReference>
<dbReference type="PANTHER" id="PTHR24366">
    <property type="entry name" value="IG(IMMUNOGLOBULIN) AND LRR(LEUCINE RICH REPEAT) DOMAINS"/>
    <property type="match status" value="1"/>
</dbReference>
<organism evidence="8">
    <name type="scientific">Hirondellea gigas</name>
    <dbReference type="NCBI Taxonomy" id="1518452"/>
    <lineage>
        <taxon>Eukaryota</taxon>
        <taxon>Metazoa</taxon>
        <taxon>Ecdysozoa</taxon>
        <taxon>Arthropoda</taxon>
        <taxon>Crustacea</taxon>
        <taxon>Multicrustacea</taxon>
        <taxon>Malacostraca</taxon>
        <taxon>Eumalacostraca</taxon>
        <taxon>Peracarida</taxon>
        <taxon>Amphipoda</taxon>
        <taxon>Amphilochidea</taxon>
        <taxon>Lysianassida</taxon>
        <taxon>Lysianassidira</taxon>
        <taxon>Lysianassoidea</taxon>
        <taxon>Lysianassidae</taxon>
        <taxon>Hirondellea</taxon>
    </lineage>
</organism>
<dbReference type="InterPro" id="IPR003591">
    <property type="entry name" value="Leu-rich_rpt_typical-subtyp"/>
</dbReference>
<evidence type="ECO:0000256" key="5">
    <source>
        <dbReference type="SAM" id="Phobius"/>
    </source>
</evidence>
<dbReference type="SMART" id="SM00369">
    <property type="entry name" value="LRR_TYP"/>
    <property type="match status" value="28"/>
</dbReference>
<dbReference type="FunFam" id="3.80.10.10:FF:001164">
    <property type="entry name" value="GH01279p"/>
    <property type="match status" value="1"/>
</dbReference>
<dbReference type="SMART" id="SM00364">
    <property type="entry name" value="LRR_BAC"/>
    <property type="match status" value="12"/>
</dbReference>
<keyword evidence="5" id="KW-0812">Transmembrane</keyword>
<evidence type="ECO:0000256" key="3">
    <source>
        <dbReference type="ARBA" id="ARBA00022737"/>
    </source>
</evidence>
<accession>A0A6A7FTQ7</accession>
<dbReference type="PROSITE" id="PS51450">
    <property type="entry name" value="LRR"/>
    <property type="match status" value="7"/>
</dbReference>
<sequence length="1334" mass="147998">MALFPRGSGPVVAGAVVLALLLVVVGAQAQPCATVDEHLQIPCVCSRQQEGIHINCDNVAFPGDFPLLPYRLGIVSFQQRNAGIQALTGQLFTASDLPLAKLDFSRNTIRRLSKDVWEGLEDRLQELSLHHNLLGDTYTPIFSSTEIAKLTALVTLDLGFNGIREVEAATLQPLQSLQVLRLEGNHLTEVPFRALNGLSSLRVLTLQDNNLGALEPGSFSPVTGLVYLNLSNNQIPEIAAGAFTDLPELTTLDLSHNRLSELQSGTLQGLDRLEELDLSSNFLTQVPDQAIMDLRGLKTLVLKDNLIQNLGGVVALGPLSSLLKLDLSRSSLGQLNAGTFRQLKGLTSLKLSVNSIRKIEEDAFDGLESLQELHLDDDKILSIPATALAKVPKLKVLTMNYNRVGVISADSFASVPLIRDLSIAHNIIREIPDGTFSNLTKLERLNLYGNLISTLSSNSLHGLRNSLSLLNLGLNRLNEIPLLDFPSVSSLILSKNNISMIDHDTFMRLPDLKELDLSENAISALPNNVLYPLSKLLQINLRKNFLTTLQPGQFNESIINVINLSGNMIESIQSNAFQDLLFIHTLDLGSNKIKRIDDDAFYNTPYLHILKINDNQLSTFKEEYFSMSIPVPRTELRLLDLSGNDIMFLQAPAFKLLSKLTWLSLAKNRLSLFPADVVQILPDLQYINLEHNEIDRLNDNDFANSRRLKDINLSHNNIRQVAEMAMQNSTQLQKIDLSHNEISELPSDVFVGISRLWMDLSHNKLKSFPDTIFQRTKLQKLQFLNLAYNNFPTVPVKALRQQYFFLSDLKISHNNIKNIPSRSDILVNIKGLDLSYNPLTKDDINVLLSEHKTVRYLNLAGTNITDVPVIEARFLLNLNISDNQIRELNNSFLLTRNLRSLDVSRNKLKNLSFGLASAWSTLPYLKYLDISGNPFSYIIRGDFAYLNQLRVLKATNMERLTTVEPAALQPLQTLEELHLHTLPSIESIDVRSILESLPGLKTVDIEITDSEIHDQLHPAFTPRLETLTIRGRSVEALSGGAFAGINSPILKIGLVNTSVSSLFSHAFFPVPSSSQISLDVQNSKITSLSPQFLNSLNPRQRHLKLTGLASNPLFCDCNARPLQRWLNTLQTDDELYNVTCAAPPELHGRFIRELVENELTCEGIPTTTTTDPPLFTTTHRSVTTDNIITIEDVSSPSPAAKSPTKAGILNDMDILIIGIVGGVISFVALIILIACLVKYICDSSKKKHQHIAGVPCTCLKPPLPPPSWGYPQYPTLPHPSSRTSTLKMGRPPSTPVTAGPQHYGTLGTRSVRSYRSNGTMPYYLQNCPPDYDQD</sequence>
<dbReference type="SMART" id="SM00082">
    <property type="entry name" value="LRRCT"/>
    <property type="match status" value="1"/>
</dbReference>
<keyword evidence="5" id="KW-0472">Membrane</keyword>
<dbReference type="Gene3D" id="3.80.10.10">
    <property type="entry name" value="Ribonuclease Inhibitor"/>
    <property type="match status" value="7"/>
</dbReference>
<evidence type="ECO:0000259" key="7">
    <source>
        <dbReference type="SMART" id="SM00082"/>
    </source>
</evidence>